<evidence type="ECO:0000256" key="21">
    <source>
        <dbReference type="SAM" id="Phobius"/>
    </source>
</evidence>
<dbReference type="AlphaFoldDB" id="A0A1Y1ZLN8"/>
<sequence>MKSILAHNNIGNINIKYRRDSASRECSNINSFIGQEDTNDCCNNEGITCENNHITKILLSESQLTGQIPSSIGNLSYLRELELKSNQLTGTIPPEIGNLKELKILDIYDNQLSGEIPPELGYLTSLTKLGLSANQLSGSIPAEFGKLSKLKYLYIYSNALTGPIPPQLGDLVNLMDLWLYNNQLSGIIPPELGKLKKLRALKLNNNLLNNKIPPEVENLHIETLETYNNIPIENNSVNDTVNDNVTKQTPEKKTSIITIGIIIFASVVITLFVMALIYKVRIHSSKKKDKKSSIENKYPVINVVKNNSDSTSNYSEKSVIINASSTDITSIIDDKNNYNEILDLEKENIDEEKDLNEQQVQPQLPQAPLQMQPQLPQAPLQIQPQLPQAPVQIQQIQQQLNQMQQQMQQFQMQYQAQPPQQYYPIIIEQDSVPIRNSIPVNALDNSKTNKSSSQDNECPPEYAEVVNENEIKRIDENHSN</sequence>
<dbReference type="Pfam" id="PF23598">
    <property type="entry name" value="LRR_14"/>
    <property type="match status" value="1"/>
</dbReference>
<evidence type="ECO:0000256" key="14">
    <source>
        <dbReference type="ARBA" id="ARBA00022989"/>
    </source>
</evidence>
<evidence type="ECO:0000256" key="1">
    <source>
        <dbReference type="ARBA" id="ARBA00004251"/>
    </source>
</evidence>
<comment type="caution">
    <text evidence="23">The sequence shown here is derived from an EMBL/GenBank/DDBJ whole genome shotgun (WGS) entry which is preliminary data.</text>
</comment>
<evidence type="ECO:0000256" key="19">
    <source>
        <dbReference type="ARBA" id="ARBA00048679"/>
    </source>
</evidence>
<evidence type="ECO:0000256" key="2">
    <source>
        <dbReference type="ARBA" id="ARBA00012513"/>
    </source>
</evidence>
<comment type="catalytic activity">
    <reaction evidence="18">
        <text>L-threonyl-[protein] + ATP = O-phospho-L-threonyl-[protein] + ADP + H(+)</text>
        <dbReference type="Rhea" id="RHEA:46608"/>
        <dbReference type="Rhea" id="RHEA-COMP:11060"/>
        <dbReference type="Rhea" id="RHEA-COMP:11605"/>
        <dbReference type="ChEBI" id="CHEBI:15378"/>
        <dbReference type="ChEBI" id="CHEBI:30013"/>
        <dbReference type="ChEBI" id="CHEBI:30616"/>
        <dbReference type="ChEBI" id="CHEBI:61977"/>
        <dbReference type="ChEBI" id="CHEBI:456216"/>
        <dbReference type="EC" id="2.7.11.1"/>
    </reaction>
</comment>
<keyword evidence="17" id="KW-0325">Glycoprotein</keyword>
<keyword evidence="7" id="KW-0808">Transferase</keyword>
<dbReference type="InterPro" id="IPR032675">
    <property type="entry name" value="LRR_dom_sf"/>
</dbReference>
<feature type="compositionally biased region" description="Polar residues" evidence="20">
    <location>
        <begin position="443"/>
        <end position="456"/>
    </location>
</feature>
<dbReference type="Gene3D" id="3.80.10.10">
    <property type="entry name" value="Ribonuclease Inhibitor"/>
    <property type="match status" value="2"/>
</dbReference>
<dbReference type="EMBL" id="MCOG01000384">
    <property type="protein sequence ID" value="ORY11181.1"/>
    <property type="molecule type" value="Genomic_DNA"/>
</dbReference>
<keyword evidence="10" id="KW-0677">Repeat</keyword>
<evidence type="ECO:0000256" key="3">
    <source>
        <dbReference type="ARBA" id="ARBA00022475"/>
    </source>
</evidence>
<feature type="transmembrane region" description="Helical" evidence="21">
    <location>
        <begin position="256"/>
        <end position="278"/>
    </location>
</feature>
<dbReference type="OrthoDB" id="676979at2759"/>
<dbReference type="PANTHER" id="PTHR48053">
    <property type="entry name" value="LEUCINE RICH REPEAT FAMILY PROTEIN, EXPRESSED"/>
    <property type="match status" value="1"/>
</dbReference>
<keyword evidence="14 21" id="KW-1133">Transmembrane helix</keyword>
<dbReference type="InterPro" id="IPR055414">
    <property type="entry name" value="LRR_R13L4/SHOC2-like"/>
</dbReference>
<keyword evidence="16" id="KW-0675">Receptor</keyword>
<gene>
    <name evidence="23" type="ORF">LY90DRAFT_637458</name>
</gene>
<dbReference type="Pfam" id="PF00560">
    <property type="entry name" value="LRR_1"/>
    <property type="match status" value="1"/>
</dbReference>
<evidence type="ECO:0000256" key="13">
    <source>
        <dbReference type="ARBA" id="ARBA00022840"/>
    </source>
</evidence>
<dbReference type="GO" id="GO:0005524">
    <property type="term" value="F:ATP binding"/>
    <property type="evidence" value="ECO:0007669"/>
    <property type="project" value="UniProtKB-KW"/>
</dbReference>
<evidence type="ECO:0000256" key="11">
    <source>
        <dbReference type="ARBA" id="ARBA00022741"/>
    </source>
</evidence>
<keyword evidence="3" id="KW-1003">Cell membrane</keyword>
<dbReference type="GO" id="GO:0005886">
    <property type="term" value="C:plasma membrane"/>
    <property type="evidence" value="ECO:0007669"/>
    <property type="project" value="UniProtKB-SubCell"/>
</dbReference>
<evidence type="ECO:0000256" key="17">
    <source>
        <dbReference type="ARBA" id="ARBA00023180"/>
    </source>
</evidence>
<feature type="domain" description="Disease resistance R13L4/SHOC-2-like LRR" evidence="22">
    <location>
        <begin position="114"/>
        <end position="209"/>
    </location>
</feature>
<evidence type="ECO:0000256" key="7">
    <source>
        <dbReference type="ARBA" id="ARBA00022679"/>
    </source>
</evidence>
<keyword evidence="11" id="KW-0547">Nucleotide-binding</keyword>
<accession>A0A1Y1ZLN8</accession>
<dbReference type="GO" id="GO:0004674">
    <property type="term" value="F:protein serine/threonine kinase activity"/>
    <property type="evidence" value="ECO:0007669"/>
    <property type="project" value="UniProtKB-KW"/>
</dbReference>
<keyword evidence="15 21" id="KW-0472">Membrane</keyword>
<evidence type="ECO:0000259" key="22">
    <source>
        <dbReference type="Pfam" id="PF23598"/>
    </source>
</evidence>
<organism evidence="23 24">
    <name type="scientific">Neocallimastix californiae</name>
    <dbReference type="NCBI Taxonomy" id="1754190"/>
    <lineage>
        <taxon>Eukaryota</taxon>
        <taxon>Fungi</taxon>
        <taxon>Fungi incertae sedis</taxon>
        <taxon>Chytridiomycota</taxon>
        <taxon>Chytridiomycota incertae sedis</taxon>
        <taxon>Neocallimastigomycetes</taxon>
        <taxon>Neocallimastigales</taxon>
        <taxon>Neocallimastigaceae</taxon>
        <taxon>Neocallimastix</taxon>
    </lineage>
</organism>
<dbReference type="InterPro" id="IPR001611">
    <property type="entry name" value="Leu-rich_rpt"/>
</dbReference>
<evidence type="ECO:0000256" key="10">
    <source>
        <dbReference type="ARBA" id="ARBA00022737"/>
    </source>
</evidence>
<dbReference type="STRING" id="1754190.A0A1Y1ZLN8"/>
<evidence type="ECO:0000256" key="16">
    <source>
        <dbReference type="ARBA" id="ARBA00023170"/>
    </source>
</evidence>
<evidence type="ECO:0000313" key="23">
    <source>
        <dbReference type="EMBL" id="ORY11181.1"/>
    </source>
</evidence>
<keyword evidence="5" id="KW-0597">Phosphoprotein</keyword>
<name>A0A1Y1ZLN8_9FUNG</name>
<evidence type="ECO:0000256" key="20">
    <source>
        <dbReference type="SAM" id="MobiDB-lite"/>
    </source>
</evidence>
<evidence type="ECO:0000256" key="4">
    <source>
        <dbReference type="ARBA" id="ARBA00022527"/>
    </source>
</evidence>
<comment type="catalytic activity">
    <reaction evidence="19">
        <text>L-seryl-[protein] + ATP = O-phospho-L-seryl-[protein] + ADP + H(+)</text>
        <dbReference type="Rhea" id="RHEA:17989"/>
        <dbReference type="Rhea" id="RHEA-COMP:9863"/>
        <dbReference type="Rhea" id="RHEA-COMP:11604"/>
        <dbReference type="ChEBI" id="CHEBI:15378"/>
        <dbReference type="ChEBI" id="CHEBI:29999"/>
        <dbReference type="ChEBI" id="CHEBI:30616"/>
        <dbReference type="ChEBI" id="CHEBI:83421"/>
        <dbReference type="ChEBI" id="CHEBI:456216"/>
        <dbReference type="EC" id="2.7.11.1"/>
    </reaction>
</comment>
<dbReference type="InterPro" id="IPR003591">
    <property type="entry name" value="Leu-rich_rpt_typical-subtyp"/>
</dbReference>
<evidence type="ECO:0000256" key="15">
    <source>
        <dbReference type="ARBA" id="ARBA00023136"/>
    </source>
</evidence>
<proteinExistence type="predicted"/>
<evidence type="ECO:0000256" key="9">
    <source>
        <dbReference type="ARBA" id="ARBA00022729"/>
    </source>
</evidence>
<keyword evidence="9" id="KW-0732">Signal</keyword>
<dbReference type="InterPro" id="IPR051716">
    <property type="entry name" value="Plant_RL_S/T_kinase"/>
</dbReference>
<keyword evidence="8 21" id="KW-0812">Transmembrane</keyword>
<reference evidence="23 24" key="1">
    <citation type="submission" date="2016-08" db="EMBL/GenBank/DDBJ databases">
        <title>A Parts List for Fungal Cellulosomes Revealed by Comparative Genomics.</title>
        <authorList>
            <consortium name="DOE Joint Genome Institute"/>
            <person name="Haitjema C.H."/>
            <person name="Gilmore S.P."/>
            <person name="Henske J.K."/>
            <person name="Solomon K.V."/>
            <person name="De Groot R."/>
            <person name="Kuo A."/>
            <person name="Mondo S.J."/>
            <person name="Salamov A.A."/>
            <person name="Labutti K."/>
            <person name="Zhao Z."/>
            <person name="Chiniquy J."/>
            <person name="Barry K."/>
            <person name="Brewer H.M."/>
            <person name="Purvine S.O."/>
            <person name="Wright A.T."/>
            <person name="Boxma B."/>
            <person name="Van Alen T."/>
            <person name="Hackstein J.H."/>
            <person name="Baker S.E."/>
            <person name="Grigoriev I.V."/>
            <person name="O'Malley M.A."/>
        </authorList>
    </citation>
    <scope>NUCLEOTIDE SEQUENCE [LARGE SCALE GENOMIC DNA]</scope>
    <source>
        <strain evidence="23 24">G1</strain>
    </source>
</reference>
<dbReference type="PANTHER" id="PTHR48053:SF71">
    <property type="entry name" value="LEUCINE RICH REPEAT FAMILY PROTEIN, EXPRESSED"/>
    <property type="match status" value="1"/>
</dbReference>
<evidence type="ECO:0000256" key="6">
    <source>
        <dbReference type="ARBA" id="ARBA00022614"/>
    </source>
</evidence>
<dbReference type="SUPFAM" id="SSF52058">
    <property type="entry name" value="L domain-like"/>
    <property type="match status" value="1"/>
</dbReference>
<keyword evidence="24" id="KW-1185">Reference proteome</keyword>
<keyword evidence="13" id="KW-0067">ATP-binding</keyword>
<dbReference type="SMART" id="SM00369">
    <property type="entry name" value="LRR_TYP"/>
    <property type="match status" value="4"/>
</dbReference>
<keyword evidence="12" id="KW-0418">Kinase</keyword>
<dbReference type="FunFam" id="3.80.10.10:FF:000416">
    <property type="entry name" value="Probable leucine-rich repeat receptor-like protein kinase At5g63930"/>
    <property type="match status" value="1"/>
</dbReference>
<evidence type="ECO:0000256" key="5">
    <source>
        <dbReference type="ARBA" id="ARBA00022553"/>
    </source>
</evidence>
<feature type="compositionally biased region" description="Basic and acidic residues" evidence="20">
    <location>
        <begin position="469"/>
        <end position="480"/>
    </location>
</feature>
<evidence type="ECO:0000256" key="12">
    <source>
        <dbReference type="ARBA" id="ARBA00022777"/>
    </source>
</evidence>
<dbReference type="FunFam" id="3.80.10.10:FF:000129">
    <property type="entry name" value="Leucine-rich repeat receptor-like kinase"/>
    <property type="match status" value="1"/>
</dbReference>
<evidence type="ECO:0000256" key="8">
    <source>
        <dbReference type="ARBA" id="ARBA00022692"/>
    </source>
</evidence>
<protein>
    <recommendedName>
        <fullName evidence="2">non-specific serine/threonine protein kinase</fullName>
        <ecNumber evidence="2">2.7.11.1</ecNumber>
    </recommendedName>
</protein>
<keyword evidence="4" id="KW-0723">Serine/threonine-protein kinase</keyword>
<comment type="subcellular location">
    <subcellularLocation>
        <location evidence="1">Cell membrane</location>
        <topology evidence="1">Single-pass type I membrane protein</topology>
    </subcellularLocation>
</comment>
<feature type="region of interest" description="Disordered" evidence="20">
    <location>
        <begin position="441"/>
        <end position="480"/>
    </location>
</feature>
<dbReference type="EC" id="2.7.11.1" evidence="2"/>
<evidence type="ECO:0000313" key="24">
    <source>
        <dbReference type="Proteomes" id="UP000193920"/>
    </source>
</evidence>
<evidence type="ECO:0000256" key="18">
    <source>
        <dbReference type="ARBA" id="ARBA00047899"/>
    </source>
</evidence>
<keyword evidence="6" id="KW-0433">Leucine-rich repeat</keyword>
<dbReference type="Proteomes" id="UP000193920">
    <property type="component" value="Unassembled WGS sequence"/>
</dbReference>